<protein>
    <submittedName>
        <fullName evidence="3">HNH endonuclease</fullName>
    </submittedName>
</protein>
<evidence type="ECO:0000313" key="4">
    <source>
        <dbReference type="Proteomes" id="UP000196082"/>
    </source>
</evidence>
<evidence type="ECO:0000259" key="2">
    <source>
        <dbReference type="SMART" id="SM00507"/>
    </source>
</evidence>
<reference evidence="3 4" key="1">
    <citation type="submission" date="2017-05" db="EMBL/GenBank/DDBJ databases">
        <title>Whole genome sequence of Pseudomonas putida isolate 1312 commercialized as a biostimulant.</title>
        <authorList>
            <person name="Crovadore J."/>
            <person name="Blanc P."/>
            <person name="Chablais R."/>
            <person name="Cochard B."/>
            <person name="Grizard D."/>
            <person name="Lefort F."/>
        </authorList>
    </citation>
    <scope>NUCLEOTIDE SEQUENCE [LARGE SCALE GENOMIC DNA]</scope>
    <source>
        <strain evidence="3 4">1312</strain>
    </source>
</reference>
<dbReference type="Proteomes" id="UP000196082">
    <property type="component" value="Unassembled WGS sequence"/>
</dbReference>
<dbReference type="InterPro" id="IPR003615">
    <property type="entry name" value="HNH_nuc"/>
</dbReference>
<feature type="region of interest" description="Disordered" evidence="1">
    <location>
        <begin position="98"/>
        <end position="119"/>
    </location>
</feature>
<dbReference type="RefSeq" id="WP_086975623.1">
    <property type="nucleotide sequence ID" value="NZ_NFSB01000069.1"/>
</dbReference>
<sequence>MKVDDRGSSAARGYGYRWQKSRDQFLRDHPLCSMCSRDDRPVAAAVVDHKVAPRLKDAKASGDPARIKAAWKLFWSQDNWQPLCKLCHDSTKQRLEKSGRMVGCASDGRPLDPNHHWNR</sequence>
<feature type="compositionally biased region" description="Basic and acidic residues" evidence="1">
    <location>
        <begin position="109"/>
        <end position="119"/>
    </location>
</feature>
<accession>A0A1Y3LH96</accession>
<evidence type="ECO:0000313" key="3">
    <source>
        <dbReference type="EMBL" id="OUM34762.1"/>
    </source>
</evidence>
<keyword evidence="3" id="KW-0540">Nuclease</keyword>
<dbReference type="SMART" id="SM00507">
    <property type="entry name" value="HNHc"/>
    <property type="match status" value="1"/>
</dbReference>
<proteinExistence type="predicted"/>
<dbReference type="GO" id="GO:0005829">
    <property type="term" value="C:cytosol"/>
    <property type="evidence" value="ECO:0007669"/>
    <property type="project" value="TreeGrafter"/>
</dbReference>
<dbReference type="EMBL" id="NFSB01000069">
    <property type="protein sequence ID" value="OUM34762.1"/>
    <property type="molecule type" value="Genomic_DNA"/>
</dbReference>
<comment type="caution">
    <text evidence="3">The sequence shown here is derived from an EMBL/GenBank/DDBJ whole genome shotgun (WGS) entry which is preliminary data.</text>
</comment>
<keyword evidence="3" id="KW-0378">Hydrolase</keyword>
<dbReference type="GO" id="GO:0004519">
    <property type="term" value="F:endonuclease activity"/>
    <property type="evidence" value="ECO:0007669"/>
    <property type="project" value="UniProtKB-KW"/>
</dbReference>
<organism evidence="3 4">
    <name type="scientific">Pseudomonas putida</name>
    <name type="common">Arthrobacter siderocapsulatus</name>
    <dbReference type="NCBI Taxonomy" id="303"/>
    <lineage>
        <taxon>Bacteria</taxon>
        <taxon>Pseudomonadati</taxon>
        <taxon>Pseudomonadota</taxon>
        <taxon>Gammaproteobacteria</taxon>
        <taxon>Pseudomonadales</taxon>
        <taxon>Pseudomonadaceae</taxon>
        <taxon>Pseudomonas</taxon>
    </lineage>
</organism>
<keyword evidence="3" id="KW-0255">Endonuclease</keyword>
<gene>
    <name evidence="3" type="ORF">B8W72_09875</name>
</gene>
<name>A0A1Y3LH96_PSEPU</name>
<feature type="domain" description="HNH nuclease" evidence="2">
    <location>
        <begin position="20"/>
        <end position="89"/>
    </location>
</feature>
<dbReference type="PANTHER" id="PTHR41286">
    <property type="entry name" value="HNH NUCLEASE YAJD-RELATED"/>
    <property type="match status" value="1"/>
</dbReference>
<dbReference type="CDD" id="cd00085">
    <property type="entry name" value="HNHc"/>
    <property type="match status" value="1"/>
</dbReference>
<dbReference type="PANTHER" id="PTHR41286:SF1">
    <property type="entry name" value="HNH NUCLEASE YAJD-RELATED"/>
    <property type="match status" value="1"/>
</dbReference>
<dbReference type="AlphaFoldDB" id="A0A1Y3LH96"/>
<evidence type="ECO:0000256" key="1">
    <source>
        <dbReference type="SAM" id="MobiDB-lite"/>
    </source>
</evidence>